<evidence type="ECO:0000313" key="2">
    <source>
        <dbReference type="Proteomes" id="UP001185755"/>
    </source>
</evidence>
<dbReference type="EMBL" id="JAWLJX010000009">
    <property type="protein sequence ID" value="MDV6263962.1"/>
    <property type="molecule type" value="Genomic_DNA"/>
</dbReference>
<proteinExistence type="predicted"/>
<evidence type="ECO:0000313" key="1">
    <source>
        <dbReference type="EMBL" id="MDV6263962.1"/>
    </source>
</evidence>
<keyword evidence="2" id="KW-1185">Reference proteome</keyword>
<dbReference type="Proteomes" id="UP001185755">
    <property type="component" value="Unassembled WGS sequence"/>
</dbReference>
<organism evidence="1 2">
    <name type="scientific">Rhodococcoides yunnanense</name>
    <dbReference type="NCBI Taxonomy" id="278209"/>
    <lineage>
        <taxon>Bacteria</taxon>
        <taxon>Bacillati</taxon>
        <taxon>Actinomycetota</taxon>
        <taxon>Actinomycetes</taxon>
        <taxon>Mycobacteriales</taxon>
        <taxon>Nocardiaceae</taxon>
        <taxon>Rhodococcoides</taxon>
    </lineage>
</organism>
<reference evidence="1 2" key="1">
    <citation type="submission" date="2023-10" db="EMBL/GenBank/DDBJ databases">
        <title>Development of a sustainable strategy for remediation of hydrocarbon-contaminated territories based on the waste exchange concept.</title>
        <authorList>
            <person name="Krivoruchko A."/>
        </authorList>
    </citation>
    <scope>NUCLEOTIDE SEQUENCE [LARGE SCALE GENOMIC DNA]</scope>
    <source>
        <strain evidence="1 2">IEGM 1323</strain>
    </source>
</reference>
<gene>
    <name evidence="1" type="ORF">R3P96_21700</name>
</gene>
<sequence length="244" mass="26961">MSPVLPLPAPWIDGLPRDVRGFVVPAEAGWEDGAPVLAKVGQDRKVALGMRRACGVCGFVLPKGRAVYRAFAQVDAAHIRMHEREQSHDDSGPLHLSCVLYSAMVCPYLRERTARMSRTGINPGGRRGTRAAVIGFAGFGLLVPMHAYKSSQPAMPKFAYVQMVEDIPYVDGADLTDRYEAAVRSDRNIIDMSVPRMFWTGEEPPDLKRALRADVKAISRRAENSEFVYTQMIENEGEFGALPL</sequence>
<comment type="caution">
    <text evidence="1">The sequence shown here is derived from an EMBL/GenBank/DDBJ whole genome shotgun (WGS) entry which is preliminary data.</text>
</comment>
<dbReference type="RefSeq" id="WP_317566084.1">
    <property type="nucleotide sequence ID" value="NZ_JAWLJX010000009.1"/>
</dbReference>
<protein>
    <submittedName>
        <fullName evidence="1">Uncharacterized protein</fullName>
    </submittedName>
</protein>
<name>A0ABU4BIC1_9NOCA</name>
<accession>A0ABU4BIC1</accession>